<evidence type="ECO:0000256" key="1">
    <source>
        <dbReference type="SAM" id="MobiDB-lite"/>
    </source>
</evidence>
<reference evidence="2" key="2">
    <citation type="journal article" date="2015" name="Data Brief">
        <title>Shoot transcriptome of the giant reed, Arundo donax.</title>
        <authorList>
            <person name="Barrero R.A."/>
            <person name="Guerrero F.D."/>
            <person name="Moolhuijzen P."/>
            <person name="Goolsby J.A."/>
            <person name="Tidwell J."/>
            <person name="Bellgard S.E."/>
            <person name="Bellgard M.I."/>
        </authorList>
    </citation>
    <scope>NUCLEOTIDE SEQUENCE</scope>
    <source>
        <tissue evidence="2">Shoot tissue taken approximately 20 cm above the soil surface</tissue>
    </source>
</reference>
<proteinExistence type="predicted"/>
<reference evidence="2" key="1">
    <citation type="submission" date="2014-09" db="EMBL/GenBank/DDBJ databases">
        <authorList>
            <person name="Magalhaes I.L.F."/>
            <person name="Oliveira U."/>
            <person name="Santos F.R."/>
            <person name="Vidigal T.H.D.A."/>
            <person name="Brescovit A.D."/>
            <person name="Santos A.J."/>
        </authorList>
    </citation>
    <scope>NUCLEOTIDE SEQUENCE</scope>
    <source>
        <tissue evidence="2">Shoot tissue taken approximately 20 cm above the soil surface</tissue>
    </source>
</reference>
<organism evidence="2">
    <name type="scientific">Arundo donax</name>
    <name type="common">Giant reed</name>
    <name type="synonym">Donax arundinaceus</name>
    <dbReference type="NCBI Taxonomy" id="35708"/>
    <lineage>
        <taxon>Eukaryota</taxon>
        <taxon>Viridiplantae</taxon>
        <taxon>Streptophyta</taxon>
        <taxon>Embryophyta</taxon>
        <taxon>Tracheophyta</taxon>
        <taxon>Spermatophyta</taxon>
        <taxon>Magnoliopsida</taxon>
        <taxon>Liliopsida</taxon>
        <taxon>Poales</taxon>
        <taxon>Poaceae</taxon>
        <taxon>PACMAD clade</taxon>
        <taxon>Arundinoideae</taxon>
        <taxon>Arundineae</taxon>
        <taxon>Arundo</taxon>
    </lineage>
</organism>
<feature type="region of interest" description="Disordered" evidence="1">
    <location>
        <begin position="36"/>
        <end position="60"/>
    </location>
</feature>
<feature type="region of interest" description="Disordered" evidence="1">
    <location>
        <begin position="1"/>
        <end position="22"/>
    </location>
</feature>
<name>A0A0A9E6B1_ARUDO</name>
<sequence>MAPAGSGTLASPILPPACAPPLGCTVPIRWVTRHRRTDQMERPLPIQASHTPIHAQGRHE</sequence>
<protein>
    <submittedName>
        <fullName evidence="2">Uncharacterized protein</fullName>
    </submittedName>
</protein>
<dbReference type="AlphaFoldDB" id="A0A0A9E6B1"/>
<dbReference type="EMBL" id="GBRH01201571">
    <property type="protein sequence ID" value="JAD96324.1"/>
    <property type="molecule type" value="Transcribed_RNA"/>
</dbReference>
<accession>A0A0A9E6B1</accession>
<evidence type="ECO:0000313" key="2">
    <source>
        <dbReference type="EMBL" id="JAD96324.1"/>
    </source>
</evidence>